<dbReference type="CDD" id="cd00229">
    <property type="entry name" value="SGNH_hydrolase"/>
    <property type="match status" value="1"/>
</dbReference>
<dbReference type="EMBL" id="CP013290">
    <property type="protein sequence ID" value="APH00813.1"/>
    <property type="molecule type" value="Genomic_DNA"/>
</dbReference>
<evidence type="ECO:0000313" key="2">
    <source>
        <dbReference type="EMBL" id="APH00813.1"/>
    </source>
</evidence>
<proteinExistence type="predicted"/>
<dbReference type="InterPro" id="IPR036514">
    <property type="entry name" value="SGNH_hydro_sf"/>
</dbReference>
<protein>
    <recommendedName>
        <fullName evidence="4">SGNH hydrolase-type esterase domain-containing protein</fullName>
    </recommendedName>
</protein>
<keyword evidence="3" id="KW-1185">Reference proteome</keyword>
<evidence type="ECO:0000256" key="1">
    <source>
        <dbReference type="SAM" id="MobiDB-lite"/>
    </source>
</evidence>
<dbReference type="Proteomes" id="UP000182938">
    <property type="component" value="Chromosome"/>
</dbReference>
<evidence type="ECO:0008006" key="4">
    <source>
        <dbReference type="Google" id="ProtNLM"/>
    </source>
</evidence>
<feature type="region of interest" description="Disordered" evidence="1">
    <location>
        <begin position="29"/>
        <end position="49"/>
    </location>
</feature>
<organism evidence="2 3">
    <name type="scientific">Janibacter indicus</name>
    <dbReference type="NCBI Taxonomy" id="857417"/>
    <lineage>
        <taxon>Bacteria</taxon>
        <taxon>Bacillati</taxon>
        <taxon>Actinomycetota</taxon>
        <taxon>Actinomycetes</taxon>
        <taxon>Micrococcales</taxon>
        <taxon>Intrasporangiaceae</taxon>
        <taxon>Janibacter</taxon>
    </lineage>
</organism>
<gene>
    <name evidence="2" type="ORF">ASJ30_04080</name>
</gene>
<accession>A0A1L3MEM3</accession>
<dbReference type="AlphaFoldDB" id="A0A1L3MEM3"/>
<dbReference type="Gene3D" id="3.40.50.1110">
    <property type="entry name" value="SGNH hydrolase"/>
    <property type="match status" value="1"/>
</dbReference>
<dbReference type="SUPFAM" id="SSF52266">
    <property type="entry name" value="SGNH hydrolase"/>
    <property type="match status" value="1"/>
</dbReference>
<dbReference type="KEGG" id="jte:ASJ30_04080"/>
<name>A0A1L3MEM3_9MICO</name>
<reference evidence="2 3" key="1">
    <citation type="submission" date="2015-11" db="EMBL/GenBank/DDBJ databases">
        <authorList>
            <person name="Zhang Y."/>
            <person name="Guo Z."/>
        </authorList>
    </citation>
    <scope>NUCLEOTIDE SEQUENCE [LARGE SCALE GENOMIC DNA]</scope>
    <source>
        <strain evidence="2 3">YFY001</strain>
    </source>
</reference>
<evidence type="ECO:0000313" key="3">
    <source>
        <dbReference type="Proteomes" id="UP000182938"/>
    </source>
</evidence>
<sequence length="246" mass="25668">MVGAGLLALVLTVGGAWAWVFAEQGTAPAGATAAAPPSSSSSTSEAAAEPTWTIDQARDALAGDGSRVLVLGDSTGNGNDEWVSLWAQSAQLPLARWDTATEAGYANEAEDTRLWSGAMNSGTADYPLDHDEIWPQQDPDLVLLSYGHFHDSTSGATDALEDLRVELADRYPDAPVVVLQNPETDNADADRRAAIADWAKDAGLPPIDVAAAFEDAADPSALLVDEINPSPEGSQLWAETVAEALG</sequence>